<accession>A0ABP9GTC0</accession>
<reference evidence="3" key="1">
    <citation type="journal article" date="2019" name="Int. J. Syst. Evol. Microbiol.">
        <title>The Global Catalogue of Microorganisms (GCM) 10K type strain sequencing project: providing services to taxonomists for standard genome sequencing and annotation.</title>
        <authorList>
            <consortium name="The Broad Institute Genomics Platform"/>
            <consortium name="The Broad Institute Genome Sequencing Center for Infectious Disease"/>
            <person name="Wu L."/>
            <person name="Ma J."/>
        </authorList>
    </citation>
    <scope>NUCLEOTIDE SEQUENCE [LARGE SCALE GENOMIC DNA]</scope>
    <source>
        <strain evidence="3">JCM 18285</strain>
    </source>
</reference>
<evidence type="ECO:0000259" key="1">
    <source>
        <dbReference type="Pfam" id="PF01261"/>
    </source>
</evidence>
<dbReference type="Gene3D" id="3.20.20.150">
    <property type="entry name" value="Divalent-metal-dependent TIM barrel enzymes"/>
    <property type="match status" value="1"/>
</dbReference>
<keyword evidence="3" id="KW-1185">Reference proteome</keyword>
<name>A0ABP9GTC0_9FLAO</name>
<evidence type="ECO:0000313" key="2">
    <source>
        <dbReference type="EMBL" id="GAA4951842.1"/>
    </source>
</evidence>
<dbReference type="InterPro" id="IPR013022">
    <property type="entry name" value="Xyl_isomerase-like_TIM-brl"/>
</dbReference>
<comment type="caution">
    <text evidence="2">The sequence shown here is derived from an EMBL/GenBank/DDBJ whole genome shotgun (WGS) entry which is preliminary data.</text>
</comment>
<dbReference type="EMBL" id="BAABJJ010000038">
    <property type="protein sequence ID" value="GAA4951842.1"/>
    <property type="molecule type" value="Genomic_DNA"/>
</dbReference>
<protein>
    <submittedName>
        <fullName evidence="2">Sugar phosphate isomerase/epimerase</fullName>
    </submittedName>
</protein>
<dbReference type="PANTHER" id="PTHR12110:SF41">
    <property type="entry name" value="INOSOSE DEHYDRATASE"/>
    <property type="match status" value="1"/>
</dbReference>
<sequence length="318" mass="36175">MVSKNRREFIKKSTLALGAIPFVGFPKNTLNWDIGSLNDELSINIFSKHLQFLDYKTTGKMAAEIGFSGVDLTVRPKGHVLPEYVKKDLPKAIADIKLGGSQCEMITTSIENVNNQFDVDIIKTAAQYGVKYYRTNWFEYFEDKSLEETIEVYKNQIKDLSHLNAKHNIIGCYQNHAGVKVGASFWEIKAILESANKQYFGTQYDIRHAMAEGGHSWVNGLNLLQNHIKVIVLKDFKWGKVHGQWKPVNVPIGEGMVDFDKYFKLLKKYKLKPPVSLHLEYDLGGAEKGLSEISVDKKVVFDAMKRDLNAVQKLWKEA</sequence>
<gene>
    <name evidence="2" type="ORF">GCM10023314_26610</name>
</gene>
<dbReference type="InterPro" id="IPR036237">
    <property type="entry name" value="Xyl_isomerase-like_sf"/>
</dbReference>
<proteinExistence type="predicted"/>
<dbReference type="PANTHER" id="PTHR12110">
    <property type="entry name" value="HYDROXYPYRUVATE ISOMERASE"/>
    <property type="match status" value="1"/>
</dbReference>
<dbReference type="Pfam" id="PF01261">
    <property type="entry name" value="AP_endonuc_2"/>
    <property type="match status" value="1"/>
</dbReference>
<dbReference type="GO" id="GO:0016853">
    <property type="term" value="F:isomerase activity"/>
    <property type="evidence" value="ECO:0007669"/>
    <property type="project" value="UniProtKB-KW"/>
</dbReference>
<dbReference type="Proteomes" id="UP001501302">
    <property type="component" value="Unassembled WGS sequence"/>
</dbReference>
<dbReference type="RefSeq" id="WP_345192778.1">
    <property type="nucleotide sequence ID" value="NZ_BAABJJ010000038.1"/>
</dbReference>
<evidence type="ECO:0000313" key="3">
    <source>
        <dbReference type="Proteomes" id="UP001501302"/>
    </source>
</evidence>
<dbReference type="InterPro" id="IPR050312">
    <property type="entry name" value="IolE/XylAMocC-like"/>
</dbReference>
<feature type="domain" description="Xylose isomerase-like TIM barrel" evidence="1">
    <location>
        <begin position="62"/>
        <end position="282"/>
    </location>
</feature>
<keyword evidence="2" id="KW-0413">Isomerase</keyword>
<dbReference type="SUPFAM" id="SSF51658">
    <property type="entry name" value="Xylose isomerase-like"/>
    <property type="match status" value="1"/>
</dbReference>
<organism evidence="2 3">
    <name type="scientific">Algibacter agarivorans</name>
    <dbReference type="NCBI Taxonomy" id="1109741"/>
    <lineage>
        <taxon>Bacteria</taxon>
        <taxon>Pseudomonadati</taxon>
        <taxon>Bacteroidota</taxon>
        <taxon>Flavobacteriia</taxon>
        <taxon>Flavobacteriales</taxon>
        <taxon>Flavobacteriaceae</taxon>
        <taxon>Algibacter</taxon>
    </lineage>
</organism>